<protein>
    <recommendedName>
        <fullName evidence="1">Carrier domain-containing protein</fullName>
    </recommendedName>
</protein>
<dbReference type="AlphaFoldDB" id="A0A1S1MVH6"/>
<dbReference type="InterPro" id="IPR009081">
    <property type="entry name" value="PP-bd_ACP"/>
</dbReference>
<accession>A0A1S1MVH6</accession>
<organism evidence="2 3">
    <name type="scientific">Pseudoalteromonas amylolytica</name>
    <dbReference type="NCBI Taxonomy" id="1859457"/>
    <lineage>
        <taxon>Bacteria</taxon>
        <taxon>Pseudomonadati</taxon>
        <taxon>Pseudomonadota</taxon>
        <taxon>Gammaproteobacteria</taxon>
        <taxon>Alteromonadales</taxon>
        <taxon>Pseudoalteromonadaceae</taxon>
        <taxon>Pseudoalteromonas</taxon>
    </lineage>
</organism>
<comment type="caution">
    <text evidence="2">The sequence shown here is derived from an EMBL/GenBank/DDBJ whole genome shotgun (WGS) entry which is preliminary data.</text>
</comment>
<dbReference type="InterPro" id="IPR036736">
    <property type="entry name" value="ACP-like_sf"/>
</dbReference>
<feature type="domain" description="Carrier" evidence="1">
    <location>
        <begin position="30"/>
        <end position="72"/>
    </location>
</feature>
<dbReference type="Gene3D" id="1.10.1200.10">
    <property type="entry name" value="ACP-like"/>
    <property type="match status" value="1"/>
</dbReference>
<dbReference type="OrthoDB" id="9866466at2"/>
<evidence type="ECO:0000313" key="3">
    <source>
        <dbReference type="Proteomes" id="UP000179786"/>
    </source>
</evidence>
<name>A0A1S1MVH6_9GAMM</name>
<dbReference type="SUPFAM" id="SSF47336">
    <property type="entry name" value="ACP-like"/>
    <property type="match status" value="1"/>
</dbReference>
<reference evidence="2 3" key="1">
    <citation type="submission" date="2016-09" db="EMBL/GenBank/DDBJ databases">
        <title>Pseudoalteromonas amylolytica sp. nov., isolated from the surface seawater.</title>
        <authorList>
            <person name="Wu Y.-H."/>
            <person name="Cheng H."/>
            <person name="Jin X.-B."/>
            <person name="Wang C.-S."/>
            <person name="Xu X.-W."/>
        </authorList>
    </citation>
    <scope>NUCLEOTIDE SEQUENCE [LARGE SCALE GENOMIC DNA]</scope>
    <source>
        <strain evidence="2 3">JW1</strain>
    </source>
</reference>
<dbReference type="STRING" id="1859457.BET10_04780"/>
<dbReference type="RefSeq" id="WP_070983330.1">
    <property type="nucleotide sequence ID" value="NZ_MKJU01000006.1"/>
</dbReference>
<keyword evidence="3" id="KW-1185">Reference proteome</keyword>
<gene>
    <name evidence="2" type="ORF">BET10_04780</name>
</gene>
<proteinExistence type="predicted"/>
<dbReference type="Pfam" id="PF00550">
    <property type="entry name" value="PP-binding"/>
    <property type="match status" value="1"/>
</dbReference>
<dbReference type="Proteomes" id="UP000179786">
    <property type="component" value="Unassembled WGS sequence"/>
</dbReference>
<sequence>METRQIKDLVMSWGTRFVTKDFNEEHMKLDMSLLGLDSIDVVEFCELLEEKAGIYVDFDWVMDCSNLNELVDKVKNEIAQEVSAL</sequence>
<evidence type="ECO:0000313" key="2">
    <source>
        <dbReference type="EMBL" id="OHU92770.1"/>
    </source>
</evidence>
<evidence type="ECO:0000259" key="1">
    <source>
        <dbReference type="Pfam" id="PF00550"/>
    </source>
</evidence>
<dbReference type="EMBL" id="MKJU01000006">
    <property type="protein sequence ID" value="OHU92770.1"/>
    <property type="molecule type" value="Genomic_DNA"/>
</dbReference>